<dbReference type="GO" id="GO:0016747">
    <property type="term" value="F:acyltransferase activity, transferring groups other than amino-acyl groups"/>
    <property type="evidence" value="ECO:0007669"/>
    <property type="project" value="InterPro"/>
</dbReference>
<evidence type="ECO:0000259" key="3">
    <source>
        <dbReference type="PROSITE" id="PS51186"/>
    </source>
</evidence>
<reference evidence="4 5" key="1">
    <citation type="submission" date="2013-08" db="EMBL/GenBank/DDBJ databases">
        <authorList>
            <person name="Huang J."/>
            <person name="Wang G."/>
        </authorList>
    </citation>
    <scope>NUCLEOTIDE SEQUENCE [LARGE SCALE GENOMIC DNA]</scope>
    <source>
        <strain evidence="4 5">JSM 076056</strain>
    </source>
</reference>
<evidence type="ECO:0000313" key="5">
    <source>
        <dbReference type="Proteomes" id="UP000030528"/>
    </source>
</evidence>
<keyword evidence="5" id="KW-1185">Reference proteome</keyword>
<dbReference type="STRING" id="1385510.GCA_000425205_02061"/>
<dbReference type="PANTHER" id="PTHR43877">
    <property type="entry name" value="AMINOALKYLPHOSPHONATE N-ACETYLTRANSFERASE-RELATED-RELATED"/>
    <property type="match status" value="1"/>
</dbReference>
<evidence type="ECO:0000313" key="4">
    <source>
        <dbReference type="EMBL" id="KGX92406.1"/>
    </source>
</evidence>
<feature type="domain" description="N-acetyltransferase" evidence="3">
    <location>
        <begin position="6"/>
        <end position="150"/>
    </location>
</feature>
<dbReference type="Pfam" id="PF13508">
    <property type="entry name" value="Acetyltransf_7"/>
    <property type="match status" value="1"/>
</dbReference>
<dbReference type="SUPFAM" id="SSF55729">
    <property type="entry name" value="Acyl-CoA N-acyltransferases (Nat)"/>
    <property type="match status" value="1"/>
</dbReference>
<dbReference type="CDD" id="cd04301">
    <property type="entry name" value="NAT_SF"/>
    <property type="match status" value="1"/>
</dbReference>
<dbReference type="InterPro" id="IPR000182">
    <property type="entry name" value="GNAT_dom"/>
</dbReference>
<dbReference type="Gene3D" id="3.40.630.30">
    <property type="match status" value="1"/>
</dbReference>
<dbReference type="eggNOG" id="COG0456">
    <property type="taxonomic scope" value="Bacteria"/>
</dbReference>
<dbReference type="Proteomes" id="UP000030528">
    <property type="component" value="Unassembled WGS sequence"/>
</dbReference>
<gene>
    <name evidence="4" type="ORF">N781_16860</name>
</gene>
<name>A0A0A5GGN7_9BACI</name>
<dbReference type="PROSITE" id="PS51186">
    <property type="entry name" value="GNAT"/>
    <property type="match status" value="1"/>
</dbReference>
<dbReference type="EMBL" id="AVPE01000006">
    <property type="protein sequence ID" value="KGX92406.1"/>
    <property type="molecule type" value="Genomic_DNA"/>
</dbReference>
<dbReference type="RefSeq" id="WP_036769667.1">
    <property type="nucleotide sequence ID" value="NZ_AULI01000008.1"/>
</dbReference>
<dbReference type="InterPro" id="IPR016181">
    <property type="entry name" value="Acyl_CoA_acyltransferase"/>
</dbReference>
<dbReference type="AlphaFoldDB" id="A0A0A5GGN7"/>
<keyword evidence="2" id="KW-0012">Acyltransferase</keyword>
<dbReference type="PANTHER" id="PTHR43877:SF2">
    <property type="entry name" value="AMINOALKYLPHOSPHONATE N-ACETYLTRANSFERASE-RELATED"/>
    <property type="match status" value="1"/>
</dbReference>
<dbReference type="OrthoDB" id="9796381at2"/>
<evidence type="ECO:0000256" key="1">
    <source>
        <dbReference type="ARBA" id="ARBA00022679"/>
    </source>
</evidence>
<sequence length="152" mass="17559">MSETKWEIREATMEDASSLTTCMVMAYSTYNERLDGAFLPPMHVDYKEEIASFPVFVIEDKEEIIGASIVMYEDDYLQIANIAVRPDYQGEGLGRVLMEFAESIARDKGYSEMRLATHALLTENRSYYLHLGWEESGRDETRIYMKKAITEK</sequence>
<organism evidence="4 5">
    <name type="scientific">Pontibacillus halophilus JSM 076056 = DSM 19796</name>
    <dbReference type="NCBI Taxonomy" id="1385510"/>
    <lineage>
        <taxon>Bacteria</taxon>
        <taxon>Bacillati</taxon>
        <taxon>Bacillota</taxon>
        <taxon>Bacilli</taxon>
        <taxon>Bacillales</taxon>
        <taxon>Bacillaceae</taxon>
        <taxon>Pontibacillus</taxon>
    </lineage>
</organism>
<protein>
    <submittedName>
        <fullName evidence="4">GNAT family acetyltransferase</fullName>
    </submittedName>
</protein>
<comment type="caution">
    <text evidence="4">The sequence shown here is derived from an EMBL/GenBank/DDBJ whole genome shotgun (WGS) entry which is preliminary data.</text>
</comment>
<proteinExistence type="predicted"/>
<evidence type="ECO:0000256" key="2">
    <source>
        <dbReference type="ARBA" id="ARBA00023315"/>
    </source>
</evidence>
<keyword evidence="1 4" id="KW-0808">Transferase</keyword>
<dbReference type="InterPro" id="IPR050832">
    <property type="entry name" value="Bact_Acetyltransf"/>
</dbReference>
<accession>A0A0A5GGN7</accession>